<evidence type="ECO:0000313" key="2">
    <source>
        <dbReference type="Proteomes" id="UP001163321"/>
    </source>
</evidence>
<name>A0ACC0VN97_9STRA</name>
<organism evidence="1 2">
    <name type="scientific">Peronosclerospora sorghi</name>
    <dbReference type="NCBI Taxonomy" id="230839"/>
    <lineage>
        <taxon>Eukaryota</taxon>
        <taxon>Sar</taxon>
        <taxon>Stramenopiles</taxon>
        <taxon>Oomycota</taxon>
        <taxon>Peronosporomycetes</taxon>
        <taxon>Peronosporales</taxon>
        <taxon>Peronosporaceae</taxon>
        <taxon>Peronosclerospora</taxon>
    </lineage>
</organism>
<protein>
    <submittedName>
        <fullName evidence="1">Uncharacterized protein</fullName>
    </submittedName>
</protein>
<dbReference type="EMBL" id="CM047587">
    <property type="protein sequence ID" value="KAI9907430.1"/>
    <property type="molecule type" value="Genomic_DNA"/>
</dbReference>
<reference evidence="1 2" key="1">
    <citation type="journal article" date="2022" name="bioRxiv">
        <title>The genome of the oomycete Peronosclerospora sorghi, a cosmopolitan pathogen of maize and sorghum, is inflated with dispersed pseudogenes.</title>
        <authorList>
            <person name="Fletcher K."/>
            <person name="Martin F."/>
            <person name="Isakeit T."/>
            <person name="Cavanaugh K."/>
            <person name="Magill C."/>
            <person name="Michelmore R."/>
        </authorList>
    </citation>
    <scope>NUCLEOTIDE SEQUENCE [LARGE SCALE GENOMIC DNA]</scope>
    <source>
        <strain evidence="1">P6</strain>
    </source>
</reference>
<accession>A0ACC0VN97</accession>
<dbReference type="Proteomes" id="UP001163321">
    <property type="component" value="Chromosome 8"/>
</dbReference>
<evidence type="ECO:0000313" key="1">
    <source>
        <dbReference type="EMBL" id="KAI9907430.1"/>
    </source>
</evidence>
<sequence>MDDDIETLMPRTKCVHFKTRHYGVSNMNSAANDGAPIDKEKLKSYIKASRHSAGIRSSIVVRSDVRKDAEGFEDIDDFWVDEESMQDDSVDDDDDCMSSLIIISILCADDTIIDYILFYKALTVSDKESADTSGDISEPSEHEVELPNIESPPSSDRESMEIETGSIPSRTQKTSGSARGNKEEMKEEYPLSPIRSDVSFDFGGSPPGSVDINDDKNITIRKRRSKPTENEAVADKESFRQDSFGGEGFDEKSTSPFSINEGSATPLSNASDRTLKPIRSFTDKTSISPNISKELFKKSESSSDGVDNRAKKEKNKEKKLKKSVAGKWSTGGVNKTPRLRPTGKYGYRTTPPATDTSIQSVQTDDDNDESFEAKTDSGGETGDDSFYNAPEAPGGSVRDRLPDAQKILDDEDNDDAWDGSGLRRSKRKRFKPLAWFKSEHMVYERTFVGVGTVMPTIVGVERLGQDSPTTKRTKAKPPSKKINNSRALSRKELPKDVQKKIVNSEWATLYDSQAGCMNDLNIICRSKEIRLRKLPTEERGGAVVHAYAGQSFNLFSPCQFSRWISGRVVLPPGAWKEPEGVGQAVQVFYVTGCQPKSLELALAPETDDDFFTSKHASHFLLSPGDEFYVPAGNVYYVKNHSSLADCDLRFTILKPEAQQMQSDDTDSDAEKDKKEQKSVIDLKSEATEATSSPLKRKRSDETIGTVDVD</sequence>
<keyword evidence="2" id="KW-1185">Reference proteome</keyword>
<gene>
    <name evidence="1" type="ORF">PsorP6_003644</name>
</gene>
<proteinExistence type="predicted"/>
<comment type="caution">
    <text evidence="1">The sequence shown here is derived from an EMBL/GenBank/DDBJ whole genome shotgun (WGS) entry which is preliminary data.</text>
</comment>